<comment type="caution">
    <text evidence="1">The sequence shown here is derived from an EMBL/GenBank/DDBJ whole genome shotgun (WGS) entry which is preliminary data.</text>
</comment>
<dbReference type="EMBL" id="JABFCT010000002">
    <property type="protein sequence ID" value="KAF5878246.1"/>
    <property type="molecule type" value="Genomic_DNA"/>
</dbReference>
<sequence length="73" mass="8028">MAWYYDGGSILQSFRDIQSSSNLRMVGNRYPPHHGLGGKKGRVLGLYSSPELFIVLPEAEGGEQVNVSVNAYL</sequence>
<evidence type="ECO:0000313" key="1">
    <source>
        <dbReference type="EMBL" id="KAF5878246.1"/>
    </source>
</evidence>
<dbReference type="RefSeq" id="XP_037197191.1">
    <property type="nucleotide sequence ID" value="XM_037330858.1"/>
</dbReference>
<gene>
    <name evidence="1" type="ORF">Bfra_000412</name>
</gene>
<name>A0A8H6B2J1_9HELO</name>
<dbReference type="AlphaFoldDB" id="A0A8H6B2J1"/>
<dbReference type="GeneID" id="59254550"/>
<evidence type="ECO:0000313" key="2">
    <source>
        <dbReference type="Proteomes" id="UP000531561"/>
    </source>
</evidence>
<dbReference type="Proteomes" id="UP000531561">
    <property type="component" value="Unassembled WGS sequence"/>
</dbReference>
<accession>A0A8H6B2J1</accession>
<protein>
    <submittedName>
        <fullName evidence="1">Uncharacterized protein</fullName>
    </submittedName>
</protein>
<proteinExistence type="predicted"/>
<keyword evidence="2" id="KW-1185">Reference proteome</keyword>
<organism evidence="1 2">
    <name type="scientific">Botrytis fragariae</name>
    <dbReference type="NCBI Taxonomy" id="1964551"/>
    <lineage>
        <taxon>Eukaryota</taxon>
        <taxon>Fungi</taxon>
        <taxon>Dikarya</taxon>
        <taxon>Ascomycota</taxon>
        <taxon>Pezizomycotina</taxon>
        <taxon>Leotiomycetes</taxon>
        <taxon>Helotiales</taxon>
        <taxon>Sclerotiniaceae</taxon>
        <taxon>Botrytis</taxon>
    </lineage>
</organism>
<reference evidence="1 2" key="1">
    <citation type="journal article" date="2020" name="Phytopathology">
        <title>A high-quality genome resource of Botrytis fragariae, a new and rapidly spreading fungal pathogen causing strawberry gray mold in the U.S.A.</title>
        <authorList>
            <person name="Wu Y."/>
            <person name="Saski C.A."/>
            <person name="Schnabel G."/>
            <person name="Xiao S."/>
            <person name="Hu M."/>
        </authorList>
    </citation>
    <scope>NUCLEOTIDE SEQUENCE [LARGE SCALE GENOMIC DNA]</scope>
    <source>
        <strain evidence="1 2">BVB16</strain>
    </source>
</reference>